<evidence type="ECO:0000313" key="2">
    <source>
        <dbReference type="EMBL" id="KAK2777411.1"/>
    </source>
</evidence>
<feature type="region of interest" description="Disordered" evidence="1">
    <location>
        <begin position="23"/>
        <end position="67"/>
    </location>
</feature>
<evidence type="ECO:0000256" key="1">
    <source>
        <dbReference type="SAM" id="MobiDB-lite"/>
    </source>
</evidence>
<reference evidence="2" key="1">
    <citation type="submission" date="2023-02" db="EMBL/GenBank/DDBJ databases">
        <title>Colletotrichum kahawae CIFC_Que2 genome sequencing and assembly.</title>
        <authorList>
            <person name="Baroncelli R."/>
        </authorList>
    </citation>
    <scope>NUCLEOTIDE SEQUENCE</scope>
    <source>
        <strain evidence="2">CIFC_Que2</strain>
    </source>
</reference>
<comment type="caution">
    <text evidence="2">The sequence shown here is derived from an EMBL/GenBank/DDBJ whole genome shotgun (WGS) entry which is preliminary data.</text>
</comment>
<accession>A0AAD9YTH1</accession>
<name>A0AAD9YTH1_COLKA</name>
<dbReference type="Proteomes" id="UP001281614">
    <property type="component" value="Unassembled WGS sequence"/>
</dbReference>
<protein>
    <submittedName>
        <fullName evidence="2">Uncharacterized protein</fullName>
    </submittedName>
</protein>
<gene>
    <name evidence="2" type="ORF">CKAH01_12096</name>
</gene>
<keyword evidence="3" id="KW-1185">Reference proteome</keyword>
<proteinExistence type="predicted"/>
<dbReference type="EMBL" id="VYYT01000019">
    <property type="protein sequence ID" value="KAK2777411.1"/>
    <property type="molecule type" value="Genomic_DNA"/>
</dbReference>
<organism evidence="2 3">
    <name type="scientific">Colletotrichum kahawae</name>
    <name type="common">Coffee berry disease fungus</name>
    <dbReference type="NCBI Taxonomy" id="34407"/>
    <lineage>
        <taxon>Eukaryota</taxon>
        <taxon>Fungi</taxon>
        <taxon>Dikarya</taxon>
        <taxon>Ascomycota</taxon>
        <taxon>Pezizomycotina</taxon>
        <taxon>Sordariomycetes</taxon>
        <taxon>Hypocreomycetidae</taxon>
        <taxon>Glomerellales</taxon>
        <taxon>Glomerellaceae</taxon>
        <taxon>Colletotrichum</taxon>
        <taxon>Colletotrichum gloeosporioides species complex</taxon>
    </lineage>
</organism>
<dbReference type="AlphaFoldDB" id="A0AAD9YTH1"/>
<feature type="compositionally biased region" description="Basic and acidic residues" evidence="1">
    <location>
        <begin position="42"/>
        <end position="56"/>
    </location>
</feature>
<evidence type="ECO:0000313" key="3">
    <source>
        <dbReference type="Proteomes" id="UP001281614"/>
    </source>
</evidence>
<sequence>MPAHQGTSRRRCDLFRYLQSEGLPSDRRSLSKQKRTKQQTTSRRDNIKSIRAPKEPSEDDQFNLHTGNTRRDDLQACQTGSDERLFSTTSSCIWIL</sequence>